<keyword evidence="6 8" id="KW-0378">Hydrolase</keyword>
<protein>
    <recommendedName>
        <fullName evidence="3 8">Mitochondrial inner membrane protease ATP23</fullName>
        <ecNumber evidence="8">3.4.24.-</ecNumber>
    </recommendedName>
</protein>
<keyword evidence="8" id="KW-0496">Mitochondrion</keyword>
<dbReference type="PANTHER" id="PTHR21711">
    <property type="entry name" value="MITOCHONDRIAL INNER MEMBRANE PROTEASE"/>
    <property type="match status" value="1"/>
</dbReference>
<keyword evidence="4 8" id="KW-0645">Protease</keyword>
<dbReference type="Pfam" id="PF09768">
    <property type="entry name" value="Peptidase_M76"/>
    <property type="match status" value="1"/>
</dbReference>
<sequence length="230" mass="26215">MTDAAFARWRERCASQLYPVKAPSEAADPIDQPAESAADRSARIRAEQWREDLIRTSPMVRFMVKHLALVGCNPVTTREGDMQPKIHIAMCPPDIAGGFSPSAPGKPPSEAGLMVCANRMLSKTHMEDTLAHEMIHWWDHCRFNVDWSNLRHHACSEIRAASLSGDCRWSRELRRRNYGIVKQHQECTRRRAVLSVRSNPACPDEETAKRAVNEVWDACFNDTRPFDEIY</sequence>
<dbReference type="GO" id="GO:0005743">
    <property type="term" value="C:mitochondrial inner membrane"/>
    <property type="evidence" value="ECO:0007669"/>
    <property type="project" value="UniProtKB-SubCell"/>
</dbReference>
<dbReference type="GO" id="GO:0033615">
    <property type="term" value="P:mitochondrial proton-transporting ATP synthase complex assembly"/>
    <property type="evidence" value="ECO:0007669"/>
    <property type="project" value="TreeGrafter"/>
</dbReference>
<dbReference type="InterPro" id="IPR019165">
    <property type="entry name" value="Peptidase_M76_ATP23"/>
</dbReference>
<evidence type="ECO:0000313" key="9">
    <source>
        <dbReference type="EMBL" id="WFD34731.1"/>
    </source>
</evidence>
<evidence type="ECO:0000256" key="5">
    <source>
        <dbReference type="ARBA" id="ARBA00022723"/>
    </source>
</evidence>
<evidence type="ECO:0000256" key="3">
    <source>
        <dbReference type="ARBA" id="ARBA00014615"/>
    </source>
</evidence>
<keyword evidence="7 8" id="KW-0482">Metalloprotease</keyword>
<comment type="function">
    <text evidence="8">Has a dual role in the assembly of mitochondrial ATPase.</text>
</comment>
<dbReference type="GO" id="GO:0004222">
    <property type="term" value="F:metalloendopeptidase activity"/>
    <property type="evidence" value="ECO:0007669"/>
    <property type="project" value="InterPro"/>
</dbReference>
<organism evidence="9 10">
    <name type="scientific">Malassezia cuniculi</name>
    <dbReference type="NCBI Taxonomy" id="948313"/>
    <lineage>
        <taxon>Eukaryota</taxon>
        <taxon>Fungi</taxon>
        <taxon>Dikarya</taxon>
        <taxon>Basidiomycota</taxon>
        <taxon>Ustilaginomycotina</taxon>
        <taxon>Malasseziomycetes</taxon>
        <taxon>Malasseziales</taxon>
        <taxon>Malasseziaceae</taxon>
        <taxon>Malassezia</taxon>
    </lineage>
</organism>
<evidence type="ECO:0000256" key="4">
    <source>
        <dbReference type="ARBA" id="ARBA00022670"/>
    </source>
</evidence>
<dbReference type="Proteomes" id="UP001219933">
    <property type="component" value="Chromosome 2"/>
</dbReference>
<keyword evidence="8" id="KW-0999">Mitochondrion inner membrane</keyword>
<proteinExistence type="inferred from homology"/>
<comment type="subcellular location">
    <subcellularLocation>
        <location evidence="1 8">Mitochondrion inner membrane</location>
        <topology evidence="1 8">Peripheral membrane protein</topology>
        <orientation evidence="1 8">Intermembrane side</orientation>
    </subcellularLocation>
</comment>
<evidence type="ECO:0000256" key="1">
    <source>
        <dbReference type="ARBA" id="ARBA00004137"/>
    </source>
</evidence>
<evidence type="ECO:0000313" key="10">
    <source>
        <dbReference type="Proteomes" id="UP001219933"/>
    </source>
</evidence>
<keyword evidence="5 8" id="KW-0479">Metal-binding</keyword>
<dbReference type="EMBL" id="CP119878">
    <property type="protein sequence ID" value="WFD34731.1"/>
    <property type="molecule type" value="Genomic_DNA"/>
</dbReference>
<evidence type="ECO:0000256" key="6">
    <source>
        <dbReference type="ARBA" id="ARBA00022801"/>
    </source>
</evidence>
<reference evidence="9" key="1">
    <citation type="submission" date="2023-03" db="EMBL/GenBank/DDBJ databases">
        <title>Mating type loci evolution in Malassezia.</title>
        <authorList>
            <person name="Coelho M.A."/>
        </authorList>
    </citation>
    <scope>NUCLEOTIDE SEQUENCE</scope>
    <source>
        <strain evidence="9">CBS 11721</strain>
    </source>
</reference>
<keyword evidence="10" id="KW-1185">Reference proteome</keyword>
<dbReference type="AlphaFoldDB" id="A0AAF0EQJ1"/>
<accession>A0AAF0EQJ1</accession>
<dbReference type="PANTHER" id="PTHR21711:SF0">
    <property type="entry name" value="MITOCHONDRIAL INNER MEMBRANE PROTEASE ATP23 HOMOLOG"/>
    <property type="match status" value="1"/>
</dbReference>
<dbReference type="GO" id="GO:0034982">
    <property type="term" value="P:mitochondrial protein processing"/>
    <property type="evidence" value="ECO:0007669"/>
    <property type="project" value="TreeGrafter"/>
</dbReference>
<evidence type="ECO:0000256" key="2">
    <source>
        <dbReference type="ARBA" id="ARBA00009915"/>
    </source>
</evidence>
<dbReference type="EC" id="3.4.24.-" evidence="8"/>
<dbReference type="GO" id="GO:0046872">
    <property type="term" value="F:metal ion binding"/>
    <property type="evidence" value="ECO:0007669"/>
    <property type="project" value="UniProtKB-KW"/>
</dbReference>
<evidence type="ECO:0000256" key="8">
    <source>
        <dbReference type="RuleBase" id="RU364057"/>
    </source>
</evidence>
<gene>
    <name evidence="9" type="primary">ATP23</name>
    <name evidence="9" type="ORF">MCUN1_001575</name>
</gene>
<name>A0AAF0EQJ1_9BASI</name>
<keyword evidence="8" id="KW-0472">Membrane</keyword>
<comment type="similarity">
    <text evidence="2 8">Belongs to the peptidase M76 family.</text>
</comment>
<evidence type="ECO:0000256" key="7">
    <source>
        <dbReference type="ARBA" id="ARBA00023049"/>
    </source>
</evidence>